<protein>
    <submittedName>
        <fullName evidence="1">Conjugative transfer ATPase</fullName>
    </submittedName>
</protein>
<organism evidence="1 2">
    <name type="scientific">Escherichia coli</name>
    <dbReference type="NCBI Taxonomy" id="562"/>
    <lineage>
        <taxon>Bacteria</taxon>
        <taxon>Pseudomonadati</taxon>
        <taxon>Pseudomonadota</taxon>
        <taxon>Gammaproteobacteria</taxon>
        <taxon>Enterobacterales</taxon>
        <taxon>Enterobacteriaceae</taxon>
        <taxon>Escherichia</taxon>
    </lineage>
</organism>
<dbReference type="Proteomes" id="UP000531916">
    <property type="component" value="Unassembled WGS sequence"/>
</dbReference>
<proteinExistence type="predicted"/>
<reference evidence="1 2" key="1">
    <citation type="submission" date="2019-04" db="EMBL/GenBank/DDBJ databases">
        <authorList>
            <consortium name="NARMS: The National Antimicrobial Resistance Monitoring System"/>
        </authorList>
    </citation>
    <scope>NUCLEOTIDE SEQUENCE [LARGE SCALE GENOMIC DNA]</scope>
    <source>
        <strain evidence="1 2">FSIS11919500</strain>
    </source>
</reference>
<evidence type="ECO:0000313" key="1">
    <source>
        <dbReference type="EMBL" id="EFC2249602.1"/>
    </source>
</evidence>
<dbReference type="AlphaFoldDB" id="A0A8S7IA99"/>
<dbReference type="NCBIfam" id="TIGR03744">
    <property type="entry name" value="traC_PFL_4706"/>
    <property type="match status" value="1"/>
</dbReference>
<dbReference type="EMBL" id="AASEPP010000122">
    <property type="protein sequence ID" value="EFC2249602.1"/>
    <property type="molecule type" value="Genomic_DNA"/>
</dbReference>
<gene>
    <name evidence="1" type="ORF">E5H86_28500</name>
</gene>
<evidence type="ECO:0000313" key="2">
    <source>
        <dbReference type="Proteomes" id="UP000531916"/>
    </source>
</evidence>
<comment type="caution">
    <text evidence="1">The sequence shown here is derived from an EMBL/GenBank/DDBJ whole genome shotgun (WGS) entry which is preliminary data.</text>
</comment>
<dbReference type="InterPro" id="IPR022303">
    <property type="entry name" value="Conjug_Trfer_ATPase"/>
</dbReference>
<dbReference type="Pfam" id="PF11130">
    <property type="entry name" value="TraC_F_IV"/>
    <property type="match status" value="1"/>
</dbReference>
<feature type="non-terminal residue" evidence="1">
    <location>
        <position position="468"/>
    </location>
</feature>
<accession>A0A8S7IA99</accession>
<sequence length="468" mass="52965">MTRQEEAKIYHAGPSIIDFLPWVEYLDEEQCLLLDDGVSVGAVYEVTPAATEGRTAERLEQIRDTVEDALQDSFDEYDTHPWVVQFFCQDENDVDAYLDHLRGYVKPHAQRTAFTEAWLGEMERHLRGIARPEGLFTDTLVTGQPWRGQQRRTRMVVYRRIGKNSHDPMPPVAMLNQVCERVVGALGGAGVRCTRMNGLQVHVWLLRLFNPQPAWVDRDTLYRLATRAAPQETPEGMMPVMTDFAESLWFTPPVSDPENGVWWLDGLPHAAVVVEKLRTPPEAGTLTGEKARGEKTVNALMDTFPEGTMLCMTIVVQPQDTLEERFTRLSKNAVGENTESIRARQDVATVKEYLGNRHKLYRAGISFLLRAEDMDSLKRKRVALTTALLGAGLQPVRPEFDVGPLNSWLRALPMCFDPDTDRKQWYTRLMWVQHLAGLLPVTGRETGTGHPGFSFFNRGGDVLTFDPL</sequence>
<name>A0A8S7IA99_ECOLX</name>
<dbReference type="InterPro" id="IPR025955">
    <property type="entry name" value="TraC/Conjuga_ATPase"/>
</dbReference>